<dbReference type="RefSeq" id="WP_126726345.1">
    <property type="nucleotide sequence ID" value="NZ_RYZH01000029.1"/>
</dbReference>
<protein>
    <submittedName>
        <fullName evidence="1">Uncharacterized protein</fullName>
    </submittedName>
</protein>
<sequence length="91" mass="10388">METFDAKIMRKLFRMSPRADRLFDQIRSSLRAERVANPPGPGNLRDLKAQADKDALQQTYQTISSDPSYAEDATTYDQLFKKEYGDVAVRA</sequence>
<reference evidence="1 2" key="1">
    <citation type="submission" date="2018-12" db="EMBL/GenBank/DDBJ databases">
        <authorList>
            <person name="Toschakov S.V."/>
        </authorList>
    </citation>
    <scope>NUCLEOTIDE SEQUENCE [LARGE SCALE GENOMIC DNA]</scope>
    <source>
        <strain evidence="1 2">GM2012</strain>
    </source>
</reference>
<dbReference type="OrthoDB" id="9859807at2"/>
<name>A0A432MIA6_9BACT</name>
<comment type="caution">
    <text evidence="1">The sequence shown here is derived from an EMBL/GenBank/DDBJ whole genome shotgun (WGS) entry which is preliminary data.</text>
</comment>
<accession>A0A432MIA6</accession>
<dbReference type="AlphaFoldDB" id="A0A432MIA6"/>
<evidence type="ECO:0000313" key="2">
    <source>
        <dbReference type="Proteomes" id="UP000280296"/>
    </source>
</evidence>
<keyword evidence="2" id="KW-1185">Reference proteome</keyword>
<organism evidence="1 2">
    <name type="scientific">Tautonia sociabilis</name>
    <dbReference type="NCBI Taxonomy" id="2080755"/>
    <lineage>
        <taxon>Bacteria</taxon>
        <taxon>Pseudomonadati</taxon>
        <taxon>Planctomycetota</taxon>
        <taxon>Planctomycetia</taxon>
        <taxon>Isosphaerales</taxon>
        <taxon>Isosphaeraceae</taxon>
        <taxon>Tautonia</taxon>
    </lineage>
</organism>
<proteinExistence type="predicted"/>
<evidence type="ECO:0000313" key="1">
    <source>
        <dbReference type="EMBL" id="RUL86862.1"/>
    </source>
</evidence>
<reference evidence="1 2" key="2">
    <citation type="submission" date="2019-01" db="EMBL/GenBank/DDBJ databases">
        <title>Tautonia sociabilis, a novel thermotolerant planctomycete of Isosphaeraceae family, isolated from a 4000 m deep subterranean habitat.</title>
        <authorList>
            <person name="Kovaleva O.L."/>
            <person name="Elcheninov A.G."/>
            <person name="Van Heerden E."/>
            <person name="Toshchakov S.V."/>
            <person name="Novikov A."/>
            <person name="Bonch-Osmolovskaya E.A."/>
            <person name="Kublanov I.V."/>
        </authorList>
    </citation>
    <scope>NUCLEOTIDE SEQUENCE [LARGE SCALE GENOMIC DNA]</scope>
    <source>
        <strain evidence="1 2">GM2012</strain>
    </source>
</reference>
<dbReference type="EMBL" id="RYZH01000029">
    <property type="protein sequence ID" value="RUL86862.1"/>
    <property type="molecule type" value="Genomic_DNA"/>
</dbReference>
<dbReference type="Proteomes" id="UP000280296">
    <property type="component" value="Unassembled WGS sequence"/>
</dbReference>
<gene>
    <name evidence="1" type="ORF">TsocGM_15365</name>
</gene>